<evidence type="ECO:0000256" key="8">
    <source>
        <dbReference type="HAMAP-Rule" id="MF_01302"/>
    </source>
</evidence>
<keyword evidence="4 8" id="KW-0689">Ribosomal protein</keyword>
<evidence type="ECO:0000256" key="1">
    <source>
        <dbReference type="ARBA" id="ARBA00006471"/>
    </source>
</evidence>
<dbReference type="PROSITE" id="PS00053">
    <property type="entry name" value="RIBOSOMAL_S8"/>
    <property type="match status" value="1"/>
</dbReference>
<dbReference type="HOGENOM" id="CLU_098428_0_0_4"/>
<sequence>MNLSDPIADMFTRIRNAQIVKKNIVWIPYSKIKKNILIIFKKEGYIYNFKHIKNILEVKLKYYFNKPVIKKIKRISKPGLRIYKKKNNIPYIINGLGTVILSTSKGLLTDKQARKNNIGGELICYIY</sequence>
<dbReference type="PANTHER" id="PTHR11758">
    <property type="entry name" value="40S RIBOSOMAL PROTEIN S15A"/>
    <property type="match status" value="1"/>
</dbReference>
<dbReference type="Pfam" id="PF00410">
    <property type="entry name" value="Ribosomal_S8"/>
    <property type="match status" value="1"/>
</dbReference>
<dbReference type="GO" id="GO:0005737">
    <property type="term" value="C:cytoplasm"/>
    <property type="evidence" value="ECO:0007669"/>
    <property type="project" value="UniProtKB-ARBA"/>
</dbReference>
<dbReference type="GO" id="GO:0003735">
    <property type="term" value="F:structural constituent of ribosome"/>
    <property type="evidence" value="ECO:0007669"/>
    <property type="project" value="InterPro"/>
</dbReference>
<keyword evidence="3 8" id="KW-0694">RNA-binding</keyword>
<keyword evidence="5 8" id="KW-0687">Ribonucleoprotein</keyword>
<dbReference type="GO" id="GO:0005840">
    <property type="term" value="C:ribosome"/>
    <property type="evidence" value="ECO:0007669"/>
    <property type="project" value="UniProtKB-KW"/>
</dbReference>
<dbReference type="HAMAP" id="MF_01302_B">
    <property type="entry name" value="Ribosomal_uS8_B"/>
    <property type="match status" value="1"/>
</dbReference>
<dbReference type="SUPFAM" id="SSF56047">
    <property type="entry name" value="Ribosomal protein S8"/>
    <property type="match status" value="1"/>
</dbReference>
<dbReference type="NCBIfam" id="NF001109">
    <property type="entry name" value="PRK00136.1"/>
    <property type="match status" value="1"/>
</dbReference>
<dbReference type="InterPro" id="IPR000630">
    <property type="entry name" value="Ribosomal_uS8"/>
</dbReference>
<dbReference type="AlphaFoldDB" id="E0TJ34"/>
<evidence type="ECO:0000256" key="9">
    <source>
        <dbReference type="RuleBase" id="RU003660"/>
    </source>
</evidence>
<comment type="similarity">
    <text evidence="1 8 9">Belongs to the universal ribosomal protein uS8 family.</text>
</comment>
<dbReference type="Gene3D" id="3.30.1490.10">
    <property type="match status" value="1"/>
</dbReference>
<evidence type="ECO:0000256" key="7">
    <source>
        <dbReference type="ARBA" id="ARBA00046740"/>
    </source>
</evidence>
<gene>
    <name evidence="8 10" type="primary">rpsH</name>
    <name evidence="10" type="ordered locus">ZICARI_207</name>
</gene>
<comment type="subunit">
    <text evidence="7 8">Part of the 30S ribosomal subunit. Contacts proteins S5 and S12.</text>
</comment>
<dbReference type="FunFam" id="3.30.1490.10:FF:000001">
    <property type="entry name" value="30S ribosomal protein S8"/>
    <property type="match status" value="1"/>
</dbReference>
<keyword evidence="2 8" id="KW-0699">rRNA-binding</keyword>
<dbReference type="InterPro" id="IPR035987">
    <property type="entry name" value="Ribosomal_uS8_sf"/>
</dbReference>
<dbReference type="Proteomes" id="UP000001303">
    <property type="component" value="Chromosome"/>
</dbReference>
<reference key="2">
    <citation type="submission" date="2010-08" db="EMBL/GenBank/DDBJ databases">
        <title>Functional convergence in reduced genomes of bacterial symbionts spanning 200 million years of evolution.</title>
        <authorList>
            <person name="McCutcheon J.P."/>
            <person name="Moran N.A."/>
        </authorList>
    </citation>
    <scope>NUCLEOTIDE SEQUENCE</scope>
    <source>
        <strain>CARI</strain>
    </source>
</reference>
<evidence type="ECO:0000313" key="10">
    <source>
        <dbReference type="EMBL" id="ADM89811.1"/>
    </source>
</evidence>
<proteinExistence type="inferred from homology"/>
<dbReference type="GO" id="GO:1990904">
    <property type="term" value="C:ribonucleoprotein complex"/>
    <property type="evidence" value="ECO:0007669"/>
    <property type="project" value="UniProtKB-KW"/>
</dbReference>
<protein>
    <recommendedName>
        <fullName evidence="6 8">Small ribosomal subunit protein uS8</fullName>
    </recommendedName>
</protein>
<evidence type="ECO:0000256" key="6">
    <source>
        <dbReference type="ARBA" id="ARBA00035258"/>
    </source>
</evidence>
<evidence type="ECO:0000256" key="4">
    <source>
        <dbReference type="ARBA" id="ARBA00022980"/>
    </source>
</evidence>
<reference evidence="10 11" key="1">
    <citation type="journal article" date="2010" name="Genome Biol. Evol.">
        <title>Functional convergence in reduced genomes of bacterial symbionts spanning 200 My of evolution.</title>
        <authorList>
            <person name="McCutcheon J.P."/>
            <person name="Moran N.A."/>
        </authorList>
    </citation>
    <scope>NUCLEOTIDE SEQUENCE [LARGE SCALE GENOMIC DNA]</scope>
    <source>
        <strain evidence="10 11">CARI</strain>
    </source>
</reference>
<evidence type="ECO:0000256" key="5">
    <source>
        <dbReference type="ARBA" id="ARBA00023274"/>
    </source>
</evidence>
<keyword evidence="11" id="KW-1185">Reference proteome</keyword>
<evidence type="ECO:0000256" key="2">
    <source>
        <dbReference type="ARBA" id="ARBA00022730"/>
    </source>
</evidence>
<dbReference type="Gene3D" id="3.30.1370.30">
    <property type="match status" value="1"/>
</dbReference>
<dbReference type="GO" id="GO:0006412">
    <property type="term" value="P:translation"/>
    <property type="evidence" value="ECO:0007669"/>
    <property type="project" value="UniProtKB-UniRule"/>
</dbReference>
<dbReference type="FunFam" id="3.30.1370.30:FF:000002">
    <property type="entry name" value="30S ribosomal protein S8"/>
    <property type="match status" value="1"/>
</dbReference>
<dbReference type="GO" id="GO:0019843">
    <property type="term" value="F:rRNA binding"/>
    <property type="evidence" value="ECO:0007669"/>
    <property type="project" value="UniProtKB-UniRule"/>
</dbReference>
<accession>E0TJ34</accession>
<dbReference type="KEGG" id="zin:ZICARI_207"/>
<dbReference type="EMBL" id="CP002161">
    <property type="protein sequence ID" value="ADM89811.1"/>
    <property type="molecule type" value="Genomic_DNA"/>
</dbReference>
<comment type="function">
    <text evidence="8">One of the primary rRNA binding proteins, it binds directly to 16S rRNA central domain where it helps coordinate assembly of the platform of the 30S subunit.</text>
</comment>
<dbReference type="InterPro" id="IPR047863">
    <property type="entry name" value="Ribosomal_uS8_CS"/>
</dbReference>
<name>E0TJ34_ZINIC</name>
<dbReference type="STRING" id="871271.ZICARI_207"/>
<evidence type="ECO:0000313" key="11">
    <source>
        <dbReference type="Proteomes" id="UP000001303"/>
    </source>
</evidence>
<evidence type="ECO:0000256" key="3">
    <source>
        <dbReference type="ARBA" id="ARBA00022884"/>
    </source>
</evidence>
<organism evidence="10 11">
    <name type="scientific">Zinderia insecticola (strain CARI)</name>
    <dbReference type="NCBI Taxonomy" id="871271"/>
    <lineage>
        <taxon>Bacteria</taxon>
        <taxon>Pseudomonadati</taxon>
        <taxon>Pseudomonadota</taxon>
        <taxon>Betaproteobacteria</taxon>
        <taxon>Burkholderiales</taxon>
        <taxon>Oxalobacteraceae</taxon>
        <taxon>Candidatus Zinderia</taxon>
    </lineage>
</organism>